<dbReference type="Proteomes" id="UP001289135">
    <property type="component" value="Unassembled WGS sequence"/>
</dbReference>
<evidence type="ECO:0000256" key="1">
    <source>
        <dbReference type="SAM" id="MobiDB-lite"/>
    </source>
</evidence>
<dbReference type="AlphaFoldDB" id="A0AAE5AHL8"/>
<feature type="region of interest" description="Disordered" evidence="1">
    <location>
        <begin position="53"/>
        <end position="74"/>
    </location>
</feature>
<name>A0AAE5AHL8_9RICK</name>
<accession>A0AAE5AHL8</accession>
<reference evidence="2" key="1">
    <citation type="submission" date="2023-02" db="EMBL/GenBank/DDBJ databases">
        <title>Host association and intracellularity evolved multiple times independently in the Rickettsiales.</title>
        <authorList>
            <person name="Castelli M."/>
            <person name="Nardi T."/>
            <person name="Gammuto L."/>
            <person name="Bellinzona G."/>
            <person name="Sabaneyeva E."/>
            <person name="Potekhin A."/>
            <person name="Serra V."/>
            <person name="Petroni G."/>
            <person name="Sassera D."/>
        </authorList>
    </citation>
    <scope>NUCLEOTIDE SEQUENCE</scope>
    <source>
        <strain evidence="2">USBL-36I1</strain>
    </source>
</reference>
<evidence type="ECO:0000313" key="2">
    <source>
        <dbReference type="EMBL" id="MDZ5761298.1"/>
    </source>
</evidence>
<comment type="caution">
    <text evidence="2">The sequence shown here is derived from an EMBL/GenBank/DDBJ whole genome shotgun (WGS) entry which is preliminary data.</text>
</comment>
<dbReference type="EMBL" id="JARGYU010000002">
    <property type="protein sequence ID" value="MDZ5761298.1"/>
    <property type="molecule type" value="Genomic_DNA"/>
</dbReference>
<feature type="compositionally biased region" description="Basic and acidic residues" evidence="1">
    <location>
        <begin position="57"/>
        <end position="68"/>
    </location>
</feature>
<sequence>MNIYNININKFIKKKIQYIFLASVLVFIFSSCSGPKDISEDDLKSPCVTHRSSLGGDLHDPCERRSPQENRYFV</sequence>
<keyword evidence="3" id="KW-1185">Reference proteome</keyword>
<gene>
    <name evidence="2" type="ORF">Lyticum_00468</name>
</gene>
<evidence type="ECO:0000313" key="3">
    <source>
        <dbReference type="Proteomes" id="UP001289135"/>
    </source>
</evidence>
<organism evidence="2 3">
    <name type="scientific">Lyticum sinuosum</name>
    <dbReference type="NCBI Taxonomy" id="1332059"/>
    <lineage>
        <taxon>Bacteria</taxon>
        <taxon>Pseudomonadati</taxon>
        <taxon>Pseudomonadota</taxon>
        <taxon>Alphaproteobacteria</taxon>
        <taxon>Rickettsiales</taxon>
        <taxon>Lyticum</taxon>
    </lineage>
</organism>
<protein>
    <submittedName>
        <fullName evidence="2">Uncharacterized protein</fullName>
    </submittedName>
</protein>
<proteinExistence type="predicted"/>